<dbReference type="Proteomes" id="UP000053424">
    <property type="component" value="Unassembled WGS sequence"/>
</dbReference>
<dbReference type="SMART" id="SM00174">
    <property type="entry name" value="RHO"/>
    <property type="match status" value="1"/>
</dbReference>
<keyword evidence="2" id="KW-0547">Nucleotide-binding</keyword>
<dbReference type="PRINTS" id="PR00449">
    <property type="entry name" value="RASTRNSFRMNG"/>
</dbReference>
<dbReference type="GO" id="GO:0012505">
    <property type="term" value="C:endomembrane system"/>
    <property type="evidence" value="ECO:0007669"/>
    <property type="project" value="UniProtKB-SubCell"/>
</dbReference>
<organism evidence="6 7">
    <name type="scientific">Hebeloma cylindrosporum</name>
    <dbReference type="NCBI Taxonomy" id="76867"/>
    <lineage>
        <taxon>Eukaryota</taxon>
        <taxon>Fungi</taxon>
        <taxon>Dikarya</taxon>
        <taxon>Basidiomycota</taxon>
        <taxon>Agaricomycotina</taxon>
        <taxon>Agaricomycetes</taxon>
        <taxon>Agaricomycetidae</taxon>
        <taxon>Agaricales</taxon>
        <taxon>Agaricineae</taxon>
        <taxon>Hymenogastraceae</taxon>
        <taxon>Hebeloma</taxon>
    </lineage>
</organism>
<dbReference type="PROSITE" id="PS51421">
    <property type="entry name" value="RAS"/>
    <property type="match status" value="1"/>
</dbReference>
<proteinExistence type="inferred from homology"/>
<dbReference type="HOGENOM" id="CLU_041217_23_1_1"/>
<comment type="similarity">
    <text evidence="1">Belongs to the small GTPase superfamily. Rab family.</text>
</comment>
<dbReference type="PROSITE" id="PS51420">
    <property type="entry name" value="RHO"/>
    <property type="match status" value="1"/>
</dbReference>
<keyword evidence="3" id="KW-0342">GTP-binding</keyword>
<comment type="subcellular location">
    <subcellularLocation>
        <location evidence="5">Endomembrane system</location>
        <topology evidence="5">Lipid-anchor</topology>
        <orientation evidence="5">Cytoplasmic side</orientation>
    </subcellularLocation>
</comment>
<dbReference type="PROSITE" id="PS51419">
    <property type="entry name" value="RAB"/>
    <property type="match status" value="1"/>
</dbReference>
<dbReference type="EMBL" id="KN831832">
    <property type="protein sequence ID" value="KIM35074.1"/>
    <property type="molecule type" value="Genomic_DNA"/>
</dbReference>
<dbReference type="SMART" id="SM00175">
    <property type="entry name" value="RAB"/>
    <property type="match status" value="1"/>
</dbReference>
<dbReference type="STRING" id="686832.A0A0C3BSN6"/>
<evidence type="ECO:0000256" key="4">
    <source>
        <dbReference type="ARBA" id="ARBA00023288"/>
    </source>
</evidence>
<dbReference type="GO" id="GO:0005525">
    <property type="term" value="F:GTP binding"/>
    <property type="evidence" value="ECO:0007669"/>
    <property type="project" value="UniProtKB-KW"/>
</dbReference>
<dbReference type="InterPro" id="IPR005225">
    <property type="entry name" value="Small_GTP-bd"/>
</dbReference>
<evidence type="ECO:0000313" key="6">
    <source>
        <dbReference type="EMBL" id="KIM35074.1"/>
    </source>
</evidence>
<dbReference type="NCBIfam" id="TIGR00231">
    <property type="entry name" value="small_GTP"/>
    <property type="match status" value="1"/>
</dbReference>
<keyword evidence="4" id="KW-0449">Lipoprotein</keyword>
<dbReference type="OrthoDB" id="9989112at2759"/>
<dbReference type="AlphaFoldDB" id="A0A0C3BSN6"/>
<gene>
    <name evidence="6" type="ORF">M413DRAFT_449901</name>
</gene>
<dbReference type="InterPro" id="IPR027417">
    <property type="entry name" value="P-loop_NTPase"/>
</dbReference>
<protein>
    <submittedName>
        <fullName evidence="6">Uncharacterized protein</fullName>
    </submittedName>
</protein>
<dbReference type="InterPro" id="IPR001806">
    <property type="entry name" value="Small_GTPase"/>
</dbReference>
<name>A0A0C3BSN6_HEBCY</name>
<evidence type="ECO:0000256" key="2">
    <source>
        <dbReference type="ARBA" id="ARBA00022741"/>
    </source>
</evidence>
<evidence type="ECO:0000256" key="5">
    <source>
        <dbReference type="ARBA" id="ARBA00046278"/>
    </source>
</evidence>
<reference evidence="6 7" key="1">
    <citation type="submission" date="2014-04" db="EMBL/GenBank/DDBJ databases">
        <authorList>
            <consortium name="DOE Joint Genome Institute"/>
            <person name="Kuo A."/>
            <person name="Gay G."/>
            <person name="Dore J."/>
            <person name="Kohler A."/>
            <person name="Nagy L.G."/>
            <person name="Floudas D."/>
            <person name="Copeland A."/>
            <person name="Barry K.W."/>
            <person name="Cichocki N."/>
            <person name="Veneault-Fourrey C."/>
            <person name="LaButti K."/>
            <person name="Lindquist E.A."/>
            <person name="Lipzen A."/>
            <person name="Lundell T."/>
            <person name="Morin E."/>
            <person name="Murat C."/>
            <person name="Sun H."/>
            <person name="Tunlid A."/>
            <person name="Henrissat B."/>
            <person name="Grigoriev I.V."/>
            <person name="Hibbett D.S."/>
            <person name="Martin F."/>
            <person name="Nordberg H.P."/>
            <person name="Cantor M.N."/>
            <person name="Hua S.X."/>
        </authorList>
    </citation>
    <scope>NUCLEOTIDE SEQUENCE [LARGE SCALE GENOMIC DNA]</scope>
    <source>
        <strain evidence="7">h7</strain>
    </source>
</reference>
<reference evidence="7" key="2">
    <citation type="submission" date="2015-01" db="EMBL/GenBank/DDBJ databases">
        <title>Evolutionary Origins and Diversification of the Mycorrhizal Mutualists.</title>
        <authorList>
            <consortium name="DOE Joint Genome Institute"/>
            <consortium name="Mycorrhizal Genomics Consortium"/>
            <person name="Kohler A."/>
            <person name="Kuo A."/>
            <person name="Nagy L.G."/>
            <person name="Floudas D."/>
            <person name="Copeland A."/>
            <person name="Barry K.W."/>
            <person name="Cichocki N."/>
            <person name="Veneault-Fourrey C."/>
            <person name="LaButti K."/>
            <person name="Lindquist E.A."/>
            <person name="Lipzen A."/>
            <person name="Lundell T."/>
            <person name="Morin E."/>
            <person name="Murat C."/>
            <person name="Riley R."/>
            <person name="Ohm R."/>
            <person name="Sun H."/>
            <person name="Tunlid A."/>
            <person name="Henrissat B."/>
            <person name="Grigoriev I.V."/>
            <person name="Hibbett D.S."/>
            <person name="Martin F."/>
        </authorList>
    </citation>
    <scope>NUCLEOTIDE SEQUENCE [LARGE SCALE GENOMIC DNA]</scope>
    <source>
        <strain evidence="7">h7</strain>
    </source>
</reference>
<sequence>MDIVLYPQILLVGDSGVGKSSLSLRFCDDGRNPPKALTSTIGIDSNTRTIEIDGKLIRLHIWDSSGQEQYRAVNKLGWRGAMGVLLVYDVTDEISFNNIRSWSSDVEKYVQKGVNKILVGNKSDWTDKRAVTEEQARKLANELGINLFMETSAKVNEGVEEVFFRLARGSLPVSVSLNQPAAQAQTRCCS</sequence>
<dbReference type="InterPro" id="IPR050305">
    <property type="entry name" value="Small_GTPase_Rab"/>
</dbReference>
<dbReference type="SUPFAM" id="SSF52540">
    <property type="entry name" value="P-loop containing nucleoside triphosphate hydrolases"/>
    <property type="match status" value="1"/>
</dbReference>
<dbReference type="Gene3D" id="3.40.50.300">
    <property type="entry name" value="P-loop containing nucleotide triphosphate hydrolases"/>
    <property type="match status" value="1"/>
</dbReference>
<dbReference type="Pfam" id="PF00071">
    <property type="entry name" value="Ras"/>
    <property type="match status" value="1"/>
</dbReference>
<evidence type="ECO:0000313" key="7">
    <source>
        <dbReference type="Proteomes" id="UP000053424"/>
    </source>
</evidence>
<dbReference type="FunFam" id="3.40.50.300:FF:001447">
    <property type="entry name" value="Ras-related protein Rab-1B"/>
    <property type="match status" value="1"/>
</dbReference>
<evidence type="ECO:0000256" key="1">
    <source>
        <dbReference type="ARBA" id="ARBA00006270"/>
    </source>
</evidence>
<accession>A0A0C3BSN6</accession>
<keyword evidence="7" id="KW-1185">Reference proteome</keyword>
<evidence type="ECO:0000256" key="3">
    <source>
        <dbReference type="ARBA" id="ARBA00023134"/>
    </source>
</evidence>
<dbReference type="PANTHER" id="PTHR47980">
    <property type="entry name" value="LD44762P"/>
    <property type="match status" value="1"/>
</dbReference>
<dbReference type="GO" id="GO:0003924">
    <property type="term" value="F:GTPase activity"/>
    <property type="evidence" value="ECO:0007669"/>
    <property type="project" value="InterPro"/>
</dbReference>
<dbReference type="SMART" id="SM00173">
    <property type="entry name" value="RAS"/>
    <property type="match status" value="1"/>
</dbReference>